<organism evidence="2 3">
    <name type="scientific">Phytophthora cactorum</name>
    <dbReference type="NCBI Taxonomy" id="29920"/>
    <lineage>
        <taxon>Eukaryota</taxon>
        <taxon>Sar</taxon>
        <taxon>Stramenopiles</taxon>
        <taxon>Oomycota</taxon>
        <taxon>Peronosporomycetes</taxon>
        <taxon>Peronosporales</taxon>
        <taxon>Peronosporaceae</taxon>
        <taxon>Phytophthora</taxon>
    </lineage>
</organism>
<feature type="compositionally biased region" description="Polar residues" evidence="1">
    <location>
        <begin position="24"/>
        <end position="55"/>
    </location>
</feature>
<dbReference type="OrthoDB" id="114715at2759"/>
<accession>A0A329R8W6</accession>
<feature type="non-terminal residue" evidence="2">
    <location>
        <position position="1"/>
    </location>
</feature>
<protein>
    <recommendedName>
        <fullName evidence="4">Retrotransposon gag domain-containing protein</fullName>
    </recommendedName>
</protein>
<dbReference type="VEuPathDB" id="FungiDB:PC110_g22654"/>
<feature type="compositionally biased region" description="Polar residues" evidence="1">
    <location>
        <begin position="1"/>
        <end position="14"/>
    </location>
</feature>
<dbReference type="EMBL" id="MJFZ01002248">
    <property type="protein sequence ID" value="RAW20903.1"/>
    <property type="molecule type" value="Genomic_DNA"/>
</dbReference>
<dbReference type="AlphaFoldDB" id="A0A329R8W6"/>
<sequence length="441" mass="48757">TQSTVSPTAGTETPESIPALQAFQRFSTNGERPTLPQQSQATTPASRPRLTSTEGPQRRPASTPGGMTMAAIPSYGGVSIHVPRTSESNAEAGMLRPGAFYPPFQPPMTTTSGWRATTGTMPEWSAAPAIQMSTHARADTAGFQVPRTPQVGGVAFQDSAWNQGQHGSRGNASNLSLEQAGGYQMGSGLPLRPGVNQFDNQGGHYGVPASRDHPQQYAPIIGIPTELRNAVKVIIPFYSDTATSERDAAFWRSFEKCTYGMDDRMRLTAFEQCLKGKVDQEWWYNSRIDSFESLRVRFHNRFICQTPAQLWNRLRAAKRNCGESVEEWGDRIATMCEALNFYEPRMRYEFFLDGLRNKQMRAVFKASMVTSIPEACALLLYKNLHLPVEEEDEFANDGTALSSANSATSTQSQMLQQLQQMNQMILKQQQNPGSFKGTLTS</sequence>
<evidence type="ECO:0000256" key="1">
    <source>
        <dbReference type="SAM" id="MobiDB-lite"/>
    </source>
</evidence>
<evidence type="ECO:0008006" key="4">
    <source>
        <dbReference type="Google" id="ProtNLM"/>
    </source>
</evidence>
<keyword evidence="3" id="KW-1185">Reference proteome</keyword>
<dbReference type="Proteomes" id="UP000251314">
    <property type="component" value="Unassembled WGS sequence"/>
</dbReference>
<gene>
    <name evidence="2" type="ORF">PC110_g22654</name>
</gene>
<evidence type="ECO:0000313" key="2">
    <source>
        <dbReference type="EMBL" id="RAW20903.1"/>
    </source>
</evidence>
<evidence type="ECO:0000313" key="3">
    <source>
        <dbReference type="Proteomes" id="UP000251314"/>
    </source>
</evidence>
<proteinExistence type="predicted"/>
<comment type="caution">
    <text evidence="2">The sequence shown here is derived from an EMBL/GenBank/DDBJ whole genome shotgun (WGS) entry which is preliminary data.</text>
</comment>
<name>A0A329R8W6_9STRA</name>
<feature type="region of interest" description="Disordered" evidence="1">
    <location>
        <begin position="1"/>
        <end position="69"/>
    </location>
</feature>
<reference evidence="2 3" key="1">
    <citation type="submission" date="2018-01" db="EMBL/GenBank/DDBJ databases">
        <title>Draft genome of the strawberry crown rot pathogen Phytophthora cactorum.</title>
        <authorList>
            <person name="Armitage A.D."/>
            <person name="Lysoe E."/>
            <person name="Nellist C.F."/>
            <person name="Harrison R.J."/>
            <person name="Brurberg M.B."/>
        </authorList>
    </citation>
    <scope>NUCLEOTIDE SEQUENCE [LARGE SCALE GENOMIC DNA]</scope>
    <source>
        <strain evidence="2 3">10300</strain>
    </source>
</reference>